<keyword evidence="9" id="KW-1185">Reference proteome</keyword>
<evidence type="ECO:0000313" key="8">
    <source>
        <dbReference type="EMBL" id="AEU34749.1"/>
    </source>
</evidence>
<feature type="transmembrane region" description="Helical" evidence="7">
    <location>
        <begin position="329"/>
        <end position="349"/>
    </location>
</feature>
<feature type="transmembrane region" description="Helical" evidence="7">
    <location>
        <begin position="428"/>
        <end position="448"/>
    </location>
</feature>
<feature type="transmembrane region" description="Helical" evidence="7">
    <location>
        <begin position="290"/>
        <end position="317"/>
    </location>
</feature>
<dbReference type="eggNOG" id="COG0382">
    <property type="taxonomic scope" value="Bacteria"/>
</dbReference>
<evidence type="ECO:0000256" key="7">
    <source>
        <dbReference type="SAM" id="Phobius"/>
    </source>
</evidence>
<dbReference type="GO" id="GO:0005886">
    <property type="term" value="C:plasma membrane"/>
    <property type="evidence" value="ECO:0007669"/>
    <property type="project" value="TreeGrafter"/>
</dbReference>
<dbReference type="InterPro" id="IPR000537">
    <property type="entry name" value="UbiA_prenyltransferase"/>
</dbReference>
<dbReference type="OrthoDB" id="9803632at2"/>
<dbReference type="GO" id="GO:0009247">
    <property type="term" value="P:glycolipid biosynthetic process"/>
    <property type="evidence" value="ECO:0007669"/>
    <property type="project" value="TreeGrafter"/>
</dbReference>
<feature type="transmembrane region" description="Helical" evidence="7">
    <location>
        <begin position="460"/>
        <end position="479"/>
    </location>
</feature>
<dbReference type="STRING" id="682795.AciX8_0394"/>
<keyword evidence="2" id="KW-1003">Cell membrane</keyword>
<reference evidence="8 9" key="1">
    <citation type="submission" date="2011-11" db="EMBL/GenBank/DDBJ databases">
        <title>Complete sequence of Granulicella mallensis MP5ACTX8.</title>
        <authorList>
            <consortium name="US DOE Joint Genome Institute"/>
            <person name="Lucas S."/>
            <person name="Copeland A."/>
            <person name="Lapidus A."/>
            <person name="Cheng J.-F."/>
            <person name="Goodwin L."/>
            <person name="Pitluck S."/>
            <person name="Peters L."/>
            <person name="Lu M."/>
            <person name="Detter J.C."/>
            <person name="Han C."/>
            <person name="Tapia R."/>
            <person name="Land M."/>
            <person name="Hauser L."/>
            <person name="Kyrpides N."/>
            <person name="Ivanova N."/>
            <person name="Mikhailova N."/>
            <person name="Pagani I."/>
            <person name="Rawat S."/>
            <person name="Mannisto M."/>
            <person name="Haggblom M."/>
            <person name="Woyke T."/>
        </authorList>
    </citation>
    <scope>NUCLEOTIDE SEQUENCE [LARGE SCALE GENOMIC DNA]</scope>
    <source>
        <strain evidence="9">ATCC BAA-1857 / DSM 23137 / MP5ACTX8</strain>
    </source>
</reference>
<evidence type="ECO:0000256" key="4">
    <source>
        <dbReference type="ARBA" id="ARBA00022989"/>
    </source>
</evidence>
<dbReference type="CDD" id="cd13963">
    <property type="entry name" value="PT_UbiA_2"/>
    <property type="match status" value="1"/>
</dbReference>
<accession>G8P1L0</accession>
<dbReference type="PANTHER" id="PTHR11048:SF5">
    <property type="entry name" value="DECAPRENYL-PHOSPHATE PHOSPHORIBOSYLTRANSFERASE"/>
    <property type="match status" value="1"/>
</dbReference>
<dbReference type="PANTHER" id="PTHR11048">
    <property type="entry name" value="PRENYLTRANSFERASES"/>
    <property type="match status" value="1"/>
</dbReference>
<feature type="region of interest" description="Disordered" evidence="6">
    <location>
        <begin position="1"/>
        <end position="24"/>
    </location>
</feature>
<dbReference type="InterPro" id="IPR023214">
    <property type="entry name" value="HAD_sf"/>
</dbReference>
<dbReference type="Gene3D" id="1.10.357.140">
    <property type="entry name" value="UbiA prenyltransferase"/>
    <property type="match status" value="1"/>
</dbReference>
<organism evidence="8 9">
    <name type="scientific">Granulicella mallensis (strain ATCC BAA-1857 / DSM 23137 / MP5ACTX8)</name>
    <dbReference type="NCBI Taxonomy" id="682795"/>
    <lineage>
        <taxon>Bacteria</taxon>
        <taxon>Pseudomonadati</taxon>
        <taxon>Acidobacteriota</taxon>
        <taxon>Terriglobia</taxon>
        <taxon>Terriglobales</taxon>
        <taxon>Acidobacteriaceae</taxon>
        <taxon>Granulicella</taxon>
    </lineage>
</organism>
<dbReference type="InterPro" id="IPR044878">
    <property type="entry name" value="UbiA_sf"/>
</dbReference>
<dbReference type="Pfam" id="PF01040">
    <property type="entry name" value="UbiA"/>
    <property type="match status" value="1"/>
</dbReference>
<dbReference type="EMBL" id="CP003130">
    <property type="protein sequence ID" value="AEU34749.1"/>
    <property type="molecule type" value="Genomic_DNA"/>
</dbReference>
<evidence type="ECO:0000256" key="2">
    <source>
        <dbReference type="ARBA" id="ARBA00022475"/>
    </source>
</evidence>
<dbReference type="NCBIfam" id="NF006088">
    <property type="entry name" value="PRK08238.1"/>
    <property type="match status" value="1"/>
</dbReference>
<dbReference type="SUPFAM" id="SSF56784">
    <property type="entry name" value="HAD-like"/>
    <property type="match status" value="1"/>
</dbReference>
<sequence>MPQDRERGEEVTNQGGNRDTPPVLSAGLPVCVDLDGTLVRSDTLVDSVLAIARQRPQDLWRIPGWIAQGKAAFKRQVTSAVELDVEHLPYNLPLLEWLRQQAAEGRELYLATAADRALADRVAAYLGIFRGVLASDGATNLAGGNKLAAFRDSFGSHFCYIGNARPDAEVLAACESPMVANPDSALVSAMRRAGTVPVAVFDDRTPRFKSWLKAIRLHQWAKNTLIFVPLLLAHAWNADNFASTFAGAVTAFLSFGLCASATYIINDLLDIEADRKHPRKRRRPFAAGDLSAISGAAMVVLMLTAGLALAIALPFIVDAAPGPYSLAQPYRFLGWLILYTVTTLTYSLYLKRKLLWDVFVLSGLYTIRILAGSGATGVPVSAWLAGFSVFFFLSLAFVKRFSELEGLQASGKVVPNGRGYFVTDLEQLRALGTGAAYAAVVVMTLYINNPESKLLYNHPIRLWLVVPVLLLWLSQVWMLASRGEMHDDPVVFAITDKRSLLLGVLMAAVIWWAL</sequence>
<evidence type="ECO:0000256" key="5">
    <source>
        <dbReference type="ARBA" id="ARBA00023136"/>
    </source>
</evidence>
<gene>
    <name evidence="8" type="ordered locus">AciX8_0394</name>
</gene>
<evidence type="ECO:0000313" key="9">
    <source>
        <dbReference type="Proteomes" id="UP000007113"/>
    </source>
</evidence>
<proteinExistence type="predicted"/>
<keyword evidence="4 7" id="KW-1133">Transmembrane helix</keyword>
<dbReference type="Gene3D" id="3.40.50.1000">
    <property type="entry name" value="HAD superfamily/HAD-like"/>
    <property type="match status" value="1"/>
</dbReference>
<dbReference type="GO" id="GO:0016765">
    <property type="term" value="F:transferase activity, transferring alkyl or aryl (other than methyl) groups"/>
    <property type="evidence" value="ECO:0007669"/>
    <property type="project" value="InterPro"/>
</dbReference>
<name>G8P1L0_GRAMM</name>
<evidence type="ECO:0000256" key="3">
    <source>
        <dbReference type="ARBA" id="ARBA00022692"/>
    </source>
</evidence>
<dbReference type="InterPro" id="IPR039653">
    <property type="entry name" value="Prenyltransferase"/>
</dbReference>
<keyword evidence="8" id="KW-0808">Transferase</keyword>
<dbReference type="KEGG" id="gma:AciX8_0394"/>
<comment type="subcellular location">
    <subcellularLocation>
        <location evidence="1">Membrane</location>
        <topology evidence="1">Multi-pass membrane protein</topology>
    </subcellularLocation>
</comment>
<dbReference type="eggNOG" id="COG0546">
    <property type="taxonomic scope" value="Bacteria"/>
</dbReference>
<feature type="transmembrane region" description="Helical" evidence="7">
    <location>
        <begin position="491"/>
        <end position="513"/>
    </location>
</feature>
<evidence type="ECO:0000256" key="1">
    <source>
        <dbReference type="ARBA" id="ARBA00004141"/>
    </source>
</evidence>
<evidence type="ECO:0000256" key="6">
    <source>
        <dbReference type="SAM" id="MobiDB-lite"/>
    </source>
</evidence>
<keyword evidence="3 7" id="KW-0812">Transmembrane</keyword>
<feature type="transmembrane region" description="Helical" evidence="7">
    <location>
        <begin position="380"/>
        <end position="398"/>
    </location>
</feature>
<dbReference type="HOGENOM" id="CLU_029423_2_0_0"/>
<keyword evidence="5 7" id="KW-0472">Membrane</keyword>
<dbReference type="AlphaFoldDB" id="G8P1L0"/>
<feature type="transmembrane region" description="Helical" evidence="7">
    <location>
        <begin position="244"/>
        <end position="269"/>
    </location>
</feature>
<dbReference type="Proteomes" id="UP000007113">
    <property type="component" value="Chromosome"/>
</dbReference>
<protein>
    <submittedName>
        <fullName evidence="8">UbiA prenyltransferase</fullName>
    </submittedName>
</protein>
<feature type="compositionally biased region" description="Basic and acidic residues" evidence="6">
    <location>
        <begin position="1"/>
        <end position="10"/>
    </location>
</feature>
<dbReference type="InterPro" id="IPR036412">
    <property type="entry name" value="HAD-like_sf"/>
</dbReference>